<feature type="signal peptide" evidence="14">
    <location>
        <begin position="1"/>
        <end position="18"/>
    </location>
</feature>
<keyword evidence="7" id="KW-0249">Electron transport</keyword>
<dbReference type="SUPFAM" id="SSF63380">
    <property type="entry name" value="Riboflavin synthase domain-like"/>
    <property type="match status" value="1"/>
</dbReference>
<evidence type="ECO:0000256" key="9">
    <source>
        <dbReference type="ARBA" id="ARBA00023002"/>
    </source>
</evidence>
<dbReference type="InterPro" id="IPR017927">
    <property type="entry name" value="FAD-bd_FR_type"/>
</dbReference>
<dbReference type="EC" id="1.16.1.9" evidence="3"/>
<evidence type="ECO:0000256" key="4">
    <source>
        <dbReference type="ARBA" id="ARBA00022448"/>
    </source>
</evidence>
<keyword evidence="9" id="KW-0560">Oxidoreductase</keyword>
<dbReference type="InterPro" id="IPR039261">
    <property type="entry name" value="FNR_nucleotide-bd"/>
</dbReference>
<evidence type="ECO:0000313" key="17">
    <source>
        <dbReference type="Proteomes" id="UP000326757"/>
    </source>
</evidence>
<dbReference type="SFLD" id="SFLDG01168">
    <property type="entry name" value="Ferric_reductase_subgroup_(FRE"/>
    <property type="match status" value="1"/>
</dbReference>
<evidence type="ECO:0000256" key="1">
    <source>
        <dbReference type="ARBA" id="ARBA00004651"/>
    </source>
</evidence>
<keyword evidence="11 13" id="KW-0472">Membrane</keyword>
<comment type="catalytic activity">
    <reaction evidence="12">
        <text>2 a Fe(II)-siderophore + NADP(+) + H(+) = 2 a Fe(III)-siderophore + NADPH</text>
        <dbReference type="Rhea" id="RHEA:28795"/>
        <dbReference type="Rhea" id="RHEA-COMP:11342"/>
        <dbReference type="Rhea" id="RHEA-COMP:11344"/>
        <dbReference type="ChEBI" id="CHEBI:15378"/>
        <dbReference type="ChEBI" id="CHEBI:29033"/>
        <dbReference type="ChEBI" id="CHEBI:29034"/>
        <dbReference type="ChEBI" id="CHEBI:57783"/>
        <dbReference type="ChEBI" id="CHEBI:58349"/>
        <dbReference type="EC" id="1.16.1.9"/>
    </reaction>
</comment>
<dbReference type="FunFam" id="3.40.50.80:FF:000023">
    <property type="entry name" value="Putative ferric-chelate reductase"/>
    <property type="match status" value="1"/>
</dbReference>
<dbReference type="GO" id="GO:0006879">
    <property type="term" value="P:intracellular iron ion homeostasis"/>
    <property type="evidence" value="ECO:0007669"/>
    <property type="project" value="TreeGrafter"/>
</dbReference>
<evidence type="ECO:0000256" key="7">
    <source>
        <dbReference type="ARBA" id="ARBA00022982"/>
    </source>
</evidence>
<feature type="domain" description="FAD-binding FR-type" evidence="15">
    <location>
        <begin position="327"/>
        <end position="465"/>
    </location>
</feature>
<dbReference type="PANTHER" id="PTHR32361">
    <property type="entry name" value="FERRIC/CUPRIC REDUCTASE TRANSMEMBRANE COMPONENT"/>
    <property type="match status" value="1"/>
</dbReference>
<dbReference type="GO" id="GO:0015677">
    <property type="term" value="P:copper ion import"/>
    <property type="evidence" value="ECO:0007669"/>
    <property type="project" value="TreeGrafter"/>
</dbReference>
<keyword evidence="14" id="KW-0732">Signal</keyword>
<dbReference type="SFLD" id="SFLDS00052">
    <property type="entry name" value="Ferric_Reductase_Domain"/>
    <property type="match status" value="1"/>
</dbReference>
<dbReference type="InterPro" id="IPR017938">
    <property type="entry name" value="Riboflavin_synthase-like_b-brl"/>
</dbReference>
<evidence type="ECO:0000256" key="12">
    <source>
        <dbReference type="ARBA" id="ARBA00048483"/>
    </source>
</evidence>
<evidence type="ECO:0000256" key="13">
    <source>
        <dbReference type="SAM" id="Phobius"/>
    </source>
</evidence>
<dbReference type="InterPro" id="IPR013121">
    <property type="entry name" value="Fe_red_NAD-bd_6"/>
</dbReference>
<dbReference type="InterPro" id="IPR013112">
    <property type="entry name" value="FAD-bd_8"/>
</dbReference>
<keyword evidence="4" id="KW-0813">Transport</keyword>
<dbReference type="GO" id="GO:0005886">
    <property type="term" value="C:plasma membrane"/>
    <property type="evidence" value="ECO:0007669"/>
    <property type="project" value="UniProtKB-SubCell"/>
</dbReference>
<proteinExistence type="inferred from homology"/>
<feature type="chain" id="PRO_5024948159" description="ferric-chelate reductase (NADPH)" evidence="14">
    <location>
        <begin position="19"/>
        <end position="618"/>
    </location>
</feature>
<dbReference type="InterPro" id="IPR051410">
    <property type="entry name" value="Ferric/Cupric_Reductase"/>
</dbReference>
<evidence type="ECO:0000256" key="8">
    <source>
        <dbReference type="ARBA" id="ARBA00022989"/>
    </source>
</evidence>
<dbReference type="Proteomes" id="UP000326757">
    <property type="component" value="Unassembled WGS sequence"/>
</dbReference>
<keyword evidence="5" id="KW-1003">Cell membrane</keyword>
<reference evidence="16 17" key="1">
    <citation type="submission" date="2019-06" db="EMBL/GenBank/DDBJ databases">
        <title>Genome Sequence of the Brown Rot Fungal Pathogen Monilinia laxa.</title>
        <authorList>
            <person name="De Miccolis Angelini R.M."/>
            <person name="Landi L."/>
            <person name="Abate D."/>
            <person name="Pollastro S."/>
            <person name="Romanazzi G."/>
            <person name="Faretra F."/>
        </authorList>
    </citation>
    <scope>NUCLEOTIDE SEQUENCE [LARGE SCALE GENOMIC DNA]</scope>
    <source>
        <strain evidence="16 17">Mlax316</strain>
    </source>
</reference>
<evidence type="ECO:0000256" key="11">
    <source>
        <dbReference type="ARBA" id="ARBA00023136"/>
    </source>
</evidence>
<organism evidence="16 17">
    <name type="scientific">Monilinia laxa</name>
    <name type="common">Brown rot fungus</name>
    <name type="synonym">Sclerotinia laxa</name>
    <dbReference type="NCBI Taxonomy" id="61186"/>
    <lineage>
        <taxon>Eukaryota</taxon>
        <taxon>Fungi</taxon>
        <taxon>Dikarya</taxon>
        <taxon>Ascomycota</taxon>
        <taxon>Pezizomycotina</taxon>
        <taxon>Leotiomycetes</taxon>
        <taxon>Helotiales</taxon>
        <taxon>Sclerotiniaceae</taxon>
        <taxon>Monilinia</taxon>
    </lineage>
</organism>
<name>A0A5N6K4M5_MONLA</name>
<dbReference type="Pfam" id="PF01794">
    <property type="entry name" value="Ferric_reduct"/>
    <property type="match status" value="1"/>
</dbReference>
<dbReference type="OrthoDB" id="4494341at2759"/>
<dbReference type="PROSITE" id="PS51384">
    <property type="entry name" value="FAD_FR"/>
    <property type="match status" value="1"/>
</dbReference>
<evidence type="ECO:0000256" key="14">
    <source>
        <dbReference type="SAM" id="SignalP"/>
    </source>
</evidence>
<evidence type="ECO:0000259" key="15">
    <source>
        <dbReference type="PROSITE" id="PS51384"/>
    </source>
</evidence>
<dbReference type="Pfam" id="PF08022">
    <property type="entry name" value="FAD_binding_8"/>
    <property type="match status" value="1"/>
</dbReference>
<accession>A0A5N6K4M5</accession>
<feature type="transmembrane region" description="Helical" evidence="13">
    <location>
        <begin position="148"/>
        <end position="168"/>
    </location>
</feature>
<comment type="caution">
    <text evidence="16">The sequence shown here is derived from an EMBL/GenBank/DDBJ whole genome shotgun (WGS) entry which is preliminary data.</text>
</comment>
<evidence type="ECO:0000256" key="2">
    <source>
        <dbReference type="ARBA" id="ARBA00006278"/>
    </source>
</evidence>
<keyword evidence="17" id="KW-1185">Reference proteome</keyword>
<protein>
    <recommendedName>
        <fullName evidence="3">ferric-chelate reductase (NADPH)</fullName>
        <ecNumber evidence="3">1.16.1.9</ecNumber>
    </recommendedName>
</protein>
<dbReference type="AlphaFoldDB" id="A0A5N6K4M5"/>
<feature type="transmembrane region" description="Helical" evidence="13">
    <location>
        <begin position="61"/>
        <end position="82"/>
    </location>
</feature>
<feature type="transmembrane region" description="Helical" evidence="13">
    <location>
        <begin position="259"/>
        <end position="277"/>
    </location>
</feature>
<evidence type="ECO:0000256" key="10">
    <source>
        <dbReference type="ARBA" id="ARBA00023065"/>
    </source>
</evidence>
<dbReference type="GO" id="GO:0052851">
    <property type="term" value="F:ferric-chelate reductase (NADPH) activity"/>
    <property type="evidence" value="ECO:0007669"/>
    <property type="project" value="UniProtKB-EC"/>
</dbReference>
<feature type="transmembrane region" description="Helical" evidence="13">
    <location>
        <begin position="183"/>
        <end position="200"/>
    </location>
</feature>
<comment type="subcellular location">
    <subcellularLocation>
        <location evidence="1">Cell membrane</location>
        <topology evidence="1">Multi-pass membrane protein</topology>
    </subcellularLocation>
</comment>
<evidence type="ECO:0000256" key="5">
    <source>
        <dbReference type="ARBA" id="ARBA00022475"/>
    </source>
</evidence>
<keyword evidence="6 13" id="KW-0812">Transmembrane</keyword>
<dbReference type="EMBL" id="VIGI01000008">
    <property type="protein sequence ID" value="KAB8297074.1"/>
    <property type="molecule type" value="Genomic_DNA"/>
</dbReference>
<dbReference type="CDD" id="cd06186">
    <property type="entry name" value="NOX_Duox_like_FAD_NADP"/>
    <property type="match status" value="1"/>
</dbReference>
<feature type="transmembrane region" description="Helical" evidence="13">
    <location>
        <begin position="289"/>
        <end position="308"/>
    </location>
</feature>
<evidence type="ECO:0000256" key="6">
    <source>
        <dbReference type="ARBA" id="ARBA00022692"/>
    </source>
</evidence>
<sequence>MYSSIFVASLAMAKLVAGEGTTGGASSTTPTTPSAAAPTTPAAAVLAALLRAKAKMLNQDFYNYLFIVLASLIVSMVIWRVGFETAKYVRTMVSLNNDTQRYFATPSSGFAKFKKHVLYAPIFGKRHNREIQMGRAINVGTLPTRLQFVFLLAYFSTNVAFCVVSINWDQSYATVAQEIRNRTGVLAVVNMIPLFIMAARNNPLINWLNMSFDTFNLLHRWTGRVVTLQMITHVAAWAASKVHTSSWATVWKALGGSLMLLYGLIGVIAAVLIMIQASSPIRHAAYETFKYLHIALVIVVIIGIYYHLKLANLPQLPLLWGAIILWASERATRVLKVAYRNFGKGGSRTLVEALPGNAVRVTLDMARPWKFKPGQHAYLYMPSIGLFQSHPFSVAWSEESEDLSEEKLAMNHQDILAMRKTTMSFVIRARTGFTEKLFKKAEASPNGKLITKCWAEGPYGGMHMMHSYGTVMLFAGGVGITHQVPHVRDLVAGYANGTVAARKIVLVWTIQSPEHLEWIRPWMTSILAMDKRREVLRIMLFVSRPRSTKEIHSPSATVQMFPGRPNIETLIQVEMENQIGAMGVTVCGSGALSDDVRSAVRKYQYAGSIDFVEEAFSW</sequence>
<dbReference type="Gene3D" id="3.40.50.80">
    <property type="entry name" value="Nucleotide-binding domain of ferredoxin-NADP reductase (FNR) module"/>
    <property type="match status" value="1"/>
</dbReference>
<dbReference type="InterPro" id="IPR013130">
    <property type="entry name" value="Fe3_Rdtase_TM_dom"/>
</dbReference>
<keyword evidence="8 13" id="KW-1133">Transmembrane helix</keyword>
<keyword evidence="10" id="KW-0406">Ion transport</keyword>
<comment type="similarity">
    <text evidence="2">Belongs to the ferric reductase (FRE) family.</text>
</comment>
<evidence type="ECO:0000313" key="16">
    <source>
        <dbReference type="EMBL" id="KAB8297074.1"/>
    </source>
</evidence>
<dbReference type="Pfam" id="PF08030">
    <property type="entry name" value="NAD_binding_6"/>
    <property type="match status" value="1"/>
</dbReference>
<dbReference type="SUPFAM" id="SSF52343">
    <property type="entry name" value="Ferredoxin reductase-like, C-terminal NADP-linked domain"/>
    <property type="match status" value="1"/>
</dbReference>
<dbReference type="GO" id="GO:0006826">
    <property type="term" value="P:iron ion transport"/>
    <property type="evidence" value="ECO:0007669"/>
    <property type="project" value="TreeGrafter"/>
</dbReference>
<dbReference type="PANTHER" id="PTHR32361:SF24">
    <property type="entry name" value="REDUCTASE, PUTATIVE (AFU_ORTHOLOGUE AFUA_3G10820)-RELATED"/>
    <property type="match status" value="1"/>
</dbReference>
<gene>
    <name evidence="16" type="ORF">EYC80_002463</name>
</gene>
<evidence type="ECO:0000256" key="3">
    <source>
        <dbReference type="ARBA" id="ARBA00012668"/>
    </source>
</evidence>